<evidence type="ECO:0000313" key="6">
    <source>
        <dbReference type="EMBL" id="UXX81505.1"/>
    </source>
</evidence>
<dbReference type="PANTHER" id="PTHR11552:SF147">
    <property type="entry name" value="CHOLINE DEHYDROGENASE, MITOCHONDRIAL"/>
    <property type="match status" value="1"/>
</dbReference>
<dbReference type="InterPro" id="IPR000172">
    <property type="entry name" value="GMC_OxRdtase_N"/>
</dbReference>
<evidence type="ECO:0000256" key="2">
    <source>
        <dbReference type="ARBA" id="ARBA00010790"/>
    </source>
</evidence>
<evidence type="ECO:0000256" key="4">
    <source>
        <dbReference type="ARBA" id="ARBA00022827"/>
    </source>
</evidence>
<evidence type="ECO:0000256" key="1">
    <source>
        <dbReference type="ARBA" id="ARBA00001974"/>
    </source>
</evidence>
<dbReference type="PANTHER" id="PTHR11552">
    <property type="entry name" value="GLUCOSE-METHANOL-CHOLINE GMC OXIDOREDUCTASE"/>
    <property type="match status" value="1"/>
</dbReference>
<geneLocation type="plasmid" evidence="6 7">
    <name>unnamed2</name>
</geneLocation>
<dbReference type="SUPFAM" id="SSF51905">
    <property type="entry name" value="FAD/NAD(P)-binding domain"/>
    <property type="match status" value="1"/>
</dbReference>
<dbReference type="Gene3D" id="3.50.50.60">
    <property type="entry name" value="FAD/NAD(P)-binding domain"/>
    <property type="match status" value="1"/>
</dbReference>
<keyword evidence="6" id="KW-0614">Plasmid</keyword>
<comment type="similarity">
    <text evidence="2">Belongs to the GMC oxidoreductase family.</text>
</comment>
<organism evidence="6 7">
    <name type="scientific">Roseovarius pelagicus</name>
    <dbReference type="NCBI Taxonomy" id="2980108"/>
    <lineage>
        <taxon>Bacteria</taxon>
        <taxon>Pseudomonadati</taxon>
        <taxon>Pseudomonadota</taxon>
        <taxon>Alphaproteobacteria</taxon>
        <taxon>Rhodobacterales</taxon>
        <taxon>Roseobacteraceae</taxon>
        <taxon>Roseovarius</taxon>
    </lineage>
</organism>
<feature type="domain" description="Glucose-methanol-choline oxidoreductase N-terminal" evidence="5">
    <location>
        <begin position="256"/>
        <end position="270"/>
    </location>
</feature>
<dbReference type="EC" id="1.1.99.1" evidence="6"/>
<dbReference type="NCBIfam" id="NF002550">
    <property type="entry name" value="PRK02106.1"/>
    <property type="match status" value="1"/>
</dbReference>
<dbReference type="Gene3D" id="3.30.560.10">
    <property type="entry name" value="Glucose Oxidase, domain 3"/>
    <property type="match status" value="1"/>
</dbReference>
<dbReference type="SUPFAM" id="SSF54373">
    <property type="entry name" value="FAD-linked reductases, C-terminal domain"/>
    <property type="match status" value="1"/>
</dbReference>
<dbReference type="InterPro" id="IPR012132">
    <property type="entry name" value="GMC_OxRdtase"/>
</dbReference>
<accession>A0ABY6D5T4</accession>
<dbReference type="Proteomes" id="UP001064087">
    <property type="component" value="Plasmid unnamed2"/>
</dbReference>
<dbReference type="Pfam" id="PF00732">
    <property type="entry name" value="GMC_oxred_N"/>
    <property type="match status" value="1"/>
</dbReference>
<keyword evidence="6" id="KW-0560">Oxidoreductase</keyword>
<reference evidence="6" key="1">
    <citation type="submission" date="2022-10" db="EMBL/GenBank/DDBJ databases">
        <title>Roseovarius pelagicus sp. nov., isolated from Arctic seawater.</title>
        <authorList>
            <person name="Hong Y.W."/>
            <person name="Hwang C.Y."/>
        </authorList>
    </citation>
    <scope>NUCLEOTIDE SEQUENCE</scope>
    <source>
        <strain evidence="6">HL-MP18</strain>
        <plasmid evidence="6">unnamed2</plasmid>
    </source>
</reference>
<dbReference type="GO" id="GO:0008812">
    <property type="term" value="F:choline dehydrogenase activity"/>
    <property type="evidence" value="ECO:0007669"/>
    <property type="project" value="UniProtKB-EC"/>
</dbReference>
<dbReference type="RefSeq" id="WP_263046702.1">
    <property type="nucleotide sequence ID" value="NZ_CP106737.1"/>
</dbReference>
<dbReference type="InterPro" id="IPR036188">
    <property type="entry name" value="FAD/NAD-bd_sf"/>
</dbReference>
<evidence type="ECO:0000256" key="3">
    <source>
        <dbReference type="ARBA" id="ARBA00022630"/>
    </source>
</evidence>
<keyword evidence="4" id="KW-0274">FAD</keyword>
<evidence type="ECO:0000259" key="5">
    <source>
        <dbReference type="PROSITE" id="PS00624"/>
    </source>
</evidence>
<dbReference type="Pfam" id="PF05199">
    <property type="entry name" value="GMC_oxred_C"/>
    <property type="match status" value="1"/>
</dbReference>
<protein>
    <submittedName>
        <fullName evidence="6">Choline dehydrogenase</fullName>
        <ecNumber evidence="6">1.1.99.1</ecNumber>
    </submittedName>
</protein>
<comment type="cofactor">
    <cofactor evidence="1">
        <name>FAD</name>
        <dbReference type="ChEBI" id="CHEBI:57692"/>
    </cofactor>
</comment>
<keyword evidence="7" id="KW-1185">Reference proteome</keyword>
<dbReference type="InterPro" id="IPR007867">
    <property type="entry name" value="GMC_OxRtase_C"/>
</dbReference>
<dbReference type="EMBL" id="CP106737">
    <property type="protein sequence ID" value="UXX81505.1"/>
    <property type="molecule type" value="Genomic_DNA"/>
</dbReference>
<dbReference type="PROSITE" id="PS00624">
    <property type="entry name" value="GMC_OXRED_2"/>
    <property type="match status" value="1"/>
</dbReference>
<keyword evidence="3" id="KW-0285">Flavoprotein</keyword>
<gene>
    <name evidence="6" type="ORF">N7U68_00110</name>
</gene>
<dbReference type="PIRSF" id="PIRSF000137">
    <property type="entry name" value="Alcohol_oxidase"/>
    <property type="match status" value="1"/>
</dbReference>
<sequence length="544" mass="60608">MTKDYSHIVIGSGSAGSVIASRLSEDSSNRILVLEAGPMDRSLYELRMPAALAIPLESERFNWAYHSEPEPYLDDRRVYYPRGRVVGGSSSINGMVHLRGNPMDYDGWAAQEGLKDWAFANCLPYFRKLETSAHAPHALRGADGPIKVTIPECRNPLFQAFLEAGQQAGHTYTEDVNGYRQEGVFRMERSTFNGRRSSVSYCYLHPARKRGNIDLKIKVRVTRILFDKLRAIGVEFVENGKTQKVYAADEVVLSAGAINSPQLLKLSGIGPQDELTEHDIPTLQHLPGVGENLQDHLDYLVQYHCTKPVSFYSATKPLGKLRTGAEWLLLRRGIGATNIWETGSFFRTNDSVSFPNMQHHFAPIAVSYDGLEKIEDHGFQFHISQMRPRSKGWVRLTSADPFAAPRIQFNHLADARDRQEIRDAVHMTREFAAQSAFNEFRGAELAPGKEAVSDDALDAFGRAKGETSHHPSCTCKMGTDEMSVVDDQGRVHGLKSLRVVDASIMPSIVSANINIPTIMIAEKIADQLRGRPALAPQDTAVYRR</sequence>
<proteinExistence type="inferred from homology"/>
<name>A0ABY6D5T4_9RHOB</name>
<evidence type="ECO:0000313" key="7">
    <source>
        <dbReference type="Proteomes" id="UP001064087"/>
    </source>
</evidence>